<dbReference type="EMBL" id="CP119311">
    <property type="protein sequence ID" value="WEK36028.1"/>
    <property type="molecule type" value="Genomic_DNA"/>
</dbReference>
<evidence type="ECO:0000313" key="4">
    <source>
        <dbReference type="EMBL" id="WEK36028.1"/>
    </source>
</evidence>
<dbReference type="InterPro" id="IPR005181">
    <property type="entry name" value="SASA"/>
</dbReference>
<organism evidence="4 5">
    <name type="scientific">Candidatus Pseudobacter hemicellulosilyticus</name>
    <dbReference type="NCBI Taxonomy" id="3121375"/>
    <lineage>
        <taxon>Bacteria</taxon>
        <taxon>Pseudomonadati</taxon>
        <taxon>Bacteroidota</taxon>
        <taxon>Chitinophagia</taxon>
        <taxon>Chitinophagales</taxon>
        <taxon>Chitinophagaceae</taxon>
        <taxon>Pseudobacter</taxon>
    </lineage>
</organism>
<dbReference type="Pfam" id="PF03629">
    <property type="entry name" value="SASA"/>
    <property type="match status" value="1"/>
</dbReference>
<dbReference type="PANTHER" id="PTHR22901:SF0">
    <property type="entry name" value="SIALATE O-ACETYLESTERASE"/>
    <property type="match status" value="1"/>
</dbReference>
<proteinExistence type="predicted"/>
<dbReference type="AlphaFoldDB" id="A0AAJ5WUV4"/>
<evidence type="ECO:0000313" key="5">
    <source>
        <dbReference type="Proteomes" id="UP001220610"/>
    </source>
</evidence>
<evidence type="ECO:0000256" key="1">
    <source>
        <dbReference type="ARBA" id="ARBA00022801"/>
    </source>
</evidence>
<sequence>MRQLFYAIVFFIGTSASAQLKVAAIFGNHMVLQQGINAPVWGWAAPNTKLSIRIAEQTIPAEADATGKWMARLPLLNAGGPYTLEISTGSDRISFSDVLVGEVWLASGQSNMWWPVNLAANPEAEISNANDNSIRLLTVPQQSSTELVNDLGPVQWQPCSPAVIKDFSAVGYAFARNLRQELKVPVGIIHASWGATPAEAWTSGALLRTMPAFRDTLRKLPDAGNWDRFVDNSNQLDAQRQAIMTNAKEGLQQNAHKLSYNDADWGKASYPLNAGTNLEAPGYWGFIWLRKKISVDQSLSGKTIKLVLPYLTAEQVDIYWDGKPVVEKTKAVNGAVEYVLPVKTIAKGGHLLAIRNYSNWGIHKVGVDGVPARITSDAGSKTIVLDGEWRFNRNLEPAVAQWQNWYTTPTVLYNKMIAPIMPYGLKGFIWYQGESNASRAKEYQILFPLMINDWRIGFQQGPLPFLFVQLANFMAKDEQPPARSEWAELREAQTMTLQYPNTGMAVAIDIGDANDIHPKNKQEVGRRLSLAARQVAYGEAVSWRGPVYDSMKIQDAVIRLYFNSSNGLQFSNSSGQQHFAVAGADKQWHWADEVAIEGNCILVRCSKVKNPVAVRYAWGNNPAAGLTDGAAMPASPFRTDDW</sequence>
<gene>
    <name evidence="4" type="ORF">P0Y53_00820</name>
</gene>
<dbReference type="GO" id="GO:0001681">
    <property type="term" value="F:sialate O-acetylesterase activity"/>
    <property type="evidence" value="ECO:0007669"/>
    <property type="project" value="InterPro"/>
</dbReference>
<dbReference type="SUPFAM" id="SSF52266">
    <property type="entry name" value="SGNH hydrolase"/>
    <property type="match status" value="1"/>
</dbReference>
<dbReference type="GO" id="GO:0005975">
    <property type="term" value="P:carbohydrate metabolic process"/>
    <property type="evidence" value="ECO:0007669"/>
    <property type="project" value="TreeGrafter"/>
</dbReference>
<feature type="signal peptide" evidence="2">
    <location>
        <begin position="1"/>
        <end position="18"/>
    </location>
</feature>
<dbReference type="Gene3D" id="3.40.50.1110">
    <property type="entry name" value="SGNH hydrolase"/>
    <property type="match status" value="2"/>
</dbReference>
<name>A0AAJ5WUV4_9BACT</name>
<evidence type="ECO:0000259" key="3">
    <source>
        <dbReference type="Pfam" id="PF03629"/>
    </source>
</evidence>
<dbReference type="InterPro" id="IPR036514">
    <property type="entry name" value="SGNH_hydro_sf"/>
</dbReference>
<dbReference type="InterPro" id="IPR039329">
    <property type="entry name" value="SIAE"/>
</dbReference>
<feature type="domain" description="Sialate O-acetylesterase" evidence="3">
    <location>
        <begin position="403"/>
        <end position="528"/>
    </location>
</feature>
<evidence type="ECO:0000256" key="2">
    <source>
        <dbReference type="SAM" id="SignalP"/>
    </source>
</evidence>
<protein>
    <submittedName>
        <fullName evidence="4">Sialate O-acetylesterase</fullName>
    </submittedName>
</protein>
<dbReference type="Proteomes" id="UP001220610">
    <property type="component" value="Chromosome"/>
</dbReference>
<keyword evidence="2" id="KW-0732">Signal</keyword>
<dbReference type="PANTHER" id="PTHR22901">
    <property type="entry name" value="SIALATE O-ACETYLESTERASE"/>
    <property type="match status" value="1"/>
</dbReference>
<keyword evidence="1" id="KW-0378">Hydrolase</keyword>
<accession>A0AAJ5WUV4</accession>
<reference evidence="4" key="1">
    <citation type="submission" date="2023-03" db="EMBL/GenBank/DDBJ databases">
        <title>Andean soil-derived lignocellulolytic bacterial consortium as a source of novel taxa and putative plastic-active enzymes.</title>
        <authorList>
            <person name="Diaz-Garcia L."/>
            <person name="Chuvochina M."/>
            <person name="Feuerriegel G."/>
            <person name="Bunk B."/>
            <person name="Sproer C."/>
            <person name="Streit W.R."/>
            <person name="Rodriguez L.M."/>
            <person name="Overmann J."/>
            <person name="Jimenez D.J."/>
        </authorList>
    </citation>
    <scope>NUCLEOTIDE SEQUENCE</scope>
    <source>
        <strain evidence="4">MAG 7</strain>
    </source>
</reference>
<feature type="chain" id="PRO_5042588868" evidence="2">
    <location>
        <begin position="19"/>
        <end position="642"/>
    </location>
</feature>